<dbReference type="PROSITE" id="PS51257">
    <property type="entry name" value="PROKAR_LIPOPROTEIN"/>
    <property type="match status" value="1"/>
</dbReference>
<dbReference type="PANTHER" id="PTHR25466:SF14">
    <property type="entry name" value="BUTYROPHILIN SUBFAMILY 2 MEMBER A2-LIKE-RELATED"/>
    <property type="match status" value="1"/>
</dbReference>
<dbReference type="InterPro" id="IPR036179">
    <property type="entry name" value="Ig-like_dom_sf"/>
</dbReference>
<feature type="signal peptide" evidence="11">
    <location>
        <begin position="1"/>
        <end position="28"/>
    </location>
</feature>
<proteinExistence type="predicted"/>
<organism evidence="13 14">
    <name type="scientific">Ameca splendens</name>
    <dbReference type="NCBI Taxonomy" id="208324"/>
    <lineage>
        <taxon>Eukaryota</taxon>
        <taxon>Metazoa</taxon>
        <taxon>Chordata</taxon>
        <taxon>Craniata</taxon>
        <taxon>Vertebrata</taxon>
        <taxon>Euteleostomi</taxon>
        <taxon>Actinopterygii</taxon>
        <taxon>Neopterygii</taxon>
        <taxon>Teleostei</taxon>
        <taxon>Neoteleostei</taxon>
        <taxon>Acanthomorphata</taxon>
        <taxon>Ovalentaria</taxon>
        <taxon>Atherinomorphae</taxon>
        <taxon>Cyprinodontiformes</taxon>
        <taxon>Goodeidae</taxon>
        <taxon>Ameca</taxon>
    </lineage>
</organism>
<evidence type="ECO:0000256" key="5">
    <source>
        <dbReference type="ARBA" id="ARBA00022989"/>
    </source>
</evidence>
<comment type="caution">
    <text evidence="13">The sequence shown here is derived from an EMBL/GenBank/DDBJ whole genome shotgun (WGS) entry which is preliminary data.</text>
</comment>
<keyword evidence="2" id="KW-1003">Cell membrane</keyword>
<evidence type="ECO:0000256" key="11">
    <source>
        <dbReference type="SAM" id="SignalP"/>
    </source>
</evidence>
<comment type="subcellular location">
    <subcellularLocation>
        <location evidence="1">Cell membrane</location>
        <topology evidence="1">Single-pass type I membrane protein</topology>
    </subcellularLocation>
</comment>
<keyword evidence="8" id="KW-0675">Receptor</keyword>
<evidence type="ECO:0000256" key="9">
    <source>
        <dbReference type="ARBA" id="ARBA00023180"/>
    </source>
</evidence>
<dbReference type="InterPro" id="IPR003599">
    <property type="entry name" value="Ig_sub"/>
</dbReference>
<feature type="domain" description="Ig-like" evidence="12">
    <location>
        <begin position="36"/>
        <end position="129"/>
    </location>
</feature>
<dbReference type="EMBL" id="JAHRIP010024854">
    <property type="protein sequence ID" value="MEQ2289795.1"/>
    <property type="molecule type" value="Genomic_DNA"/>
</dbReference>
<accession>A0ABV0Y7N8</accession>
<keyword evidence="10" id="KW-0393">Immunoglobulin domain</keyword>
<dbReference type="InterPro" id="IPR007110">
    <property type="entry name" value="Ig-like_dom"/>
</dbReference>
<reference evidence="13 14" key="1">
    <citation type="submission" date="2021-06" db="EMBL/GenBank/DDBJ databases">
        <authorList>
            <person name="Palmer J.M."/>
        </authorList>
    </citation>
    <scope>NUCLEOTIDE SEQUENCE [LARGE SCALE GENOMIC DNA]</scope>
    <source>
        <strain evidence="13 14">AS_MEX2019</strain>
        <tissue evidence="13">Muscle</tissue>
    </source>
</reference>
<dbReference type="Proteomes" id="UP001469553">
    <property type="component" value="Unassembled WGS sequence"/>
</dbReference>
<dbReference type="InterPro" id="IPR013106">
    <property type="entry name" value="Ig_V-set"/>
</dbReference>
<keyword evidence="6" id="KW-0472">Membrane</keyword>
<evidence type="ECO:0000256" key="3">
    <source>
        <dbReference type="ARBA" id="ARBA00022692"/>
    </source>
</evidence>
<sequence length="149" mass="16460">MSLFKCSHSISVSELLLLLSLVSGSCQASVLNGVVGEEVFLPCVTTEPVVKTTKVFWRDGNDTAVLNIEDSKDTFSSPKYSGRVSSFPEEYPKGNFSIVIRNLRLEDADTYDCDIPDQDFTLKVKLEVTGQLLYSYSKCCLNPELSANT</sequence>
<evidence type="ECO:0000256" key="8">
    <source>
        <dbReference type="ARBA" id="ARBA00023170"/>
    </source>
</evidence>
<evidence type="ECO:0000259" key="12">
    <source>
        <dbReference type="PROSITE" id="PS50835"/>
    </source>
</evidence>
<gene>
    <name evidence="13" type="ORF">AMECASPLE_036945</name>
</gene>
<keyword evidence="4 11" id="KW-0732">Signal</keyword>
<dbReference type="InterPro" id="IPR013783">
    <property type="entry name" value="Ig-like_fold"/>
</dbReference>
<dbReference type="Pfam" id="PF07686">
    <property type="entry name" value="V-set"/>
    <property type="match status" value="1"/>
</dbReference>
<name>A0ABV0Y7N8_9TELE</name>
<evidence type="ECO:0000256" key="7">
    <source>
        <dbReference type="ARBA" id="ARBA00023157"/>
    </source>
</evidence>
<dbReference type="Gene3D" id="2.60.40.10">
    <property type="entry name" value="Immunoglobulins"/>
    <property type="match status" value="1"/>
</dbReference>
<evidence type="ECO:0000256" key="1">
    <source>
        <dbReference type="ARBA" id="ARBA00004251"/>
    </source>
</evidence>
<keyword evidence="14" id="KW-1185">Reference proteome</keyword>
<keyword evidence="3" id="KW-0812">Transmembrane</keyword>
<dbReference type="InterPro" id="IPR051713">
    <property type="entry name" value="T-cell_Activation_Regulation"/>
</dbReference>
<dbReference type="SUPFAM" id="SSF48726">
    <property type="entry name" value="Immunoglobulin"/>
    <property type="match status" value="1"/>
</dbReference>
<dbReference type="PROSITE" id="PS50835">
    <property type="entry name" value="IG_LIKE"/>
    <property type="match status" value="1"/>
</dbReference>
<keyword evidence="9" id="KW-0325">Glycoprotein</keyword>
<evidence type="ECO:0000313" key="13">
    <source>
        <dbReference type="EMBL" id="MEQ2289795.1"/>
    </source>
</evidence>
<evidence type="ECO:0000256" key="10">
    <source>
        <dbReference type="ARBA" id="ARBA00023319"/>
    </source>
</evidence>
<dbReference type="PANTHER" id="PTHR25466">
    <property type="entry name" value="T-LYMPHOCYTE ACTIVATION ANTIGEN"/>
    <property type="match status" value="1"/>
</dbReference>
<feature type="chain" id="PRO_5045413993" description="Ig-like domain-containing protein" evidence="11">
    <location>
        <begin position="29"/>
        <end position="149"/>
    </location>
</feature>
<evidence type="ECO:0000256" key="4">
    <source>
        <dbReference type="ARBA" id="ARBA00022729"/>
    </source>
</evidence>
<evidence type="ECO:0000256" key="2">
    <source>
        <dbReference type="ARBA" id="ARBA00022475"/>
    </source>
</evidence>
<keyword evidence="5" id="KW-1133">Transmembrane helix</keyword>
<dbReference type="SMART" id="SM00409">
    <property type="entry name" value="IG"/>
    <property type="match status" value="1"/>
</dbReference>
<evidence type="ECO:0000256" key="6">
    <source>
        <dbReference type="ARBA" id="ARBA00023136"/>
    </source>
</evidence>
<evidence type="ECO:0000313" key="14">
    <source>
        <dbReference type="Proteomes" id="UP001469553"/>
    </source>
</evidence>
<protein>
    <recommendedName>
        <fullName evidence="12">Ig-like domain-containing protein</fullName>
    </recommendedName>
</protein>
<keyword evidence="7" id="KW-1015">Disulfide bond</keyword>